<dbReference type="GO" id="GO:0046872">
    <property type="term" value="F:metal ion binding"/>
    <property type="evidence" value="ECO:0007669"/>
    <property type="project" value="UniProtKB-KW"/>
</dbReference>
<dbReference type="SUPFAM" id="SSF51735">
    <property type="entry name" value="NAD(P)-binding Rossmann-fold domains"/>
    <property type="match status" value="1"/>
</dbReference>
<dbReference type="Pfam" id="PF00107">
    <property type="entry name" value="ADH_zinc_N"/>
    <property type="match status" value="1"/>
</dbReference>
<evidence type="ECO:0000313" key="5">
    <source>
        <dbReference type="EMBL" id="KAK1845556.1"/>
    </source>
</evidence>
<comment type="cofactor">
    <cofactor evidence="1">
        <name>Zn(2+)</name>
        <dbReference type="ChEBI" id="CHEBI:29105"/>
    </cofactor>
</comment>
<sequence length="236" mass="25429">MRHRELHVYRGHQASQTGFIMGQEFAGTVVEAAIVAPATIADEALVLMADIFPTGYYAVKSGMEMLTGMAVRDSTIVVVGSGPVGLCAIVAAANLRPQRLLAIDSVKDRLGRAEKLGAKPLNLLDGMANLQAQVEAVTEGRDADLVIEAVGLSPALRTAFEIIPWSAKEAYDKNVRLQMGRCPVRSIFSEALELLEKKQKSLGFLTSNRMPLSEAEAGYKLFDGARVSKVIFKPGL</sequence>
<evidence type="ECO:0000313" key="6">
    <source>
        <dbReference type="Proteomes" id="UP001243330"/>
    </source>
</evidence>
<comment type="caution">
    <text evidence="5">The sequence shown here is derived from an EMBL/GenBank/DDBJ whole genome shotgun (WGS) entry which is preliminary data.</text>
</comment>
<keyword evidence="2" id="KW-0479">Metal-binding</keyword>
<reference evidence="5" key="1">
    <citation type="submission" date="2023-01" db="EMBL/GenBank/DDBJ databases">
        <title>Colletotrichum chrysophilum M932 genome sequence.</title>
        <authorList>
            <person name="Baroncelli R."/>
        </authorList>
    </citation>
    <scope>NUCLEOTIDE SEQUENCE</scope>
    <source>
        <strain evidence="5">M932</strain>
    </source>
</reference>
<feature type="domain" description="Alcohol dehydrogenase-like C-terminal" evidence="4">
    <location>
        <begin position="83"/>
        <end position="162"/>
    </location>
</feature>
<dbReference type="Gene3D" id="3.90.180.10">
    <property type="entry name" value="Medium-chain alcohol dehydrogenases, catalytic domain"/>
    <property type="match status" value="2"/>
</dbReference>
<evidence type="ECO:0000256" key="3">
    <source>
        <dbReference type="ARBA" id="ARBA00022833"/>
    </source>
</evidence>
<protein>
    <submittedName>
        <fullName evidence="5">Alcohol dehydrogenase</fullName>
    </submittedName>
</protein>
<keyword evidence="6" id="KW-1185">Reference proteome</keyword>
<evidence type="ECO:0000256" key="1">
    <source>
        <dbReference type="ARBA" id="ARBA00001947"/>
    </source>
</evidence>
<evidence type="ECO:0000259" key="4">
    <source>
        <dbReference type="Pfam" id="PF00107"/>
    </source>
</evidence>
<dbReference type="Gene3D" id="3.40.50.720">
    <property type="entry name" value="NAD(P)-binding Rossmann-like Domain"/>
    <property type="match status" value="2"/>
</dbReference>
<evidence type="ECO:0000256" key="2">
    <source>
        <dbReference type="ARBA" id="ARBA00022723"/>
    </source>
</evidence>
<name>A0AAD9ACF4_9PEZI</name>
<dbReference type="PANTHER" id="PTHR42813:SF2">
    <property type="entry name" value="DEHYDROGENASE, ZINC-CONTAINING, PUTATIVE (AFU_ORTHOLOGUE AFUA_2G02810)-RELATED"/>
    <property type="match status" value="1"/>
</dbReference>
<accession>A0AAD9ACF4</accession>
<dbReference type="InterPro" id="IPR013149">
    <property type="entry name" value="ADH-like_C"/>
</dbReference>
<dbReference type="PANTHER" id="PTHR42813">
    <property type="entry name" value="ZINC-TYPE ALCOHOL DEHYDROGENASE-LIKE"/>
    <property type="match status" value="1"/>
</dbReference>
<dbReference type="AlphaFoldDB" id="A0AAD9ACF4"/>
<keyword evidence="3" id="KW-0862">Zinc</keyword>
<dbReference type="InterPro" id="IPR036291">
    <property type="entry name" value="NAD(P)-bd_dom_sf"/>
</dbReference>
<organism evidence="5 6">
    <name type="scientific">Colletotrichum chrysophilum</name>
    <dbReference type="NCBI Taxonomy" id="1836956"/>
    <lineage>
        <taxon>Eukaryota</taxon>
        <taxon>Fungi</taxon>
        <taxon>Dikarya</taxon>
        <taxon>Ascomycota</taxon>
        <taxon>Pezizomycotina</taxon>
        <taxon>Sordariomycetes</taxon>
        <taxon>Hypocreomycetidae</taxon>
        <taxon>Glomerellales</taxon>
        <taxon>Glomerellaceae</taxon>
        <taxon>Colletotrichum</taxon>
        <taxon>Colletotrichum gloeosporioides species complex</taxon>
    </lineage>
</organism>
<dbReference type="EMBL" id="JAQOWY010000267">
    <property type="protein sequence ID" value="KAK1845556.1"/>
    <property type="molecule type" value="Genomic_DNA"/>
</dbReference>
<dbReference type="Proteomes" id="UP001243330">
    <property type="component" value="Unassembled WGS sequence"/>
</dbReference>
<gene>
    <name evidence="5" type="ORF">CCHR01_11788</name>
</gene>
<proteinExistence type="predicted"/>